<sequence length="279" mass="29874">MSDTTSGATEKPKPLWARPLVWIGGVVVAALGIAITNMLVPLFGTVLNNLTETGDPVRVDLVKISDLGGRSYAFPGTAMFTSQDLDQLNAMTPDAQHAWLESKGGVSPGIMYVQLTLSGNRSEAVRILDLKPVSKCTQPPYSGTLFESPPAFLEASLLVSLHIDDPDPSAMYSPAGASQERPYFLDNTILLAKDEQQVMVVQIDTRKSLCSVDLELSVLASGKTVVQKIDDHGAPFQVTAELARTSWQHVYLGGSICPRYVPASASWLSGSTKDPCGVP</sequence>
<dbReference type="AlphaFoldDB" id="A0A4V2ZTN3"/>
<feature type="transmembrane region" description="Helical" evidence="1">
    <location>
        <begin position="20"/>
        <end position="40"/>
    </location>
</feature>
<gene>
    <name evidence="2" type="ORF">E1809_07105</name>
</gene>
<name>A0A4V2ZTN3_9MICC</name>
<dbReference type="EMBL" id="SMRU01000007">
    <property type="protein sequence ID" value="TDF97774.1"/>
    <property type="molecule type" value="Genomic_DNA"/>
</dbReference>
<keyword evidence="3" id="KW-1185">Reference proteome</keyword>
<keyword evidence="1" id="KW-0812">Transmembrane</keyword>
<evidence type="ECO:0000313" key="3">
    <source>
        <dbReference type="Proteomes" id="UP000295511"/>
    </source>
</evidence>
<keyword evidence="1" id="KW-0472">Membrane</keyword>
<reference evidence="2 3" key="1">
    <citation type="submission" date="2019-03" db="EMBL/GenBank/DDBJ databases">
        <title>Whole genome sequence of Arthrobacter sp JH1-1.</title>
        <authorList>
            <person name="Trinh H.N."/>
        </authorList>
    </citation>
    <scope>NUCLEOTIDE SEQUENCE [LARGE SCALE GENOMIC DNA]</scope>
    <source>
        <strain evidence="2 3">JH1-1</strain>
    </source>
</reference>
<comment type="caution">
    <text evidence="2">The sequence shown here is derived from an EMBL/GenBank/DDBJ whole genome shotgun (WGS) entry which is preliminary data.</text>
</comment>
<dbReference type="Proteomes" id="UP000295511">
    <property type="component" value="Unassembled WGS sequence"/>
</dbReference>
<organism evidence="2 3">
    <name type="scientific">Arthrobacter terricola</name>
    <dbReference type="NCBI Taxonomy" id="2547396"/>
    <lineage>
        <taxon>Bacteria</taxon>
        <taxon>Bacillati</taxon>
        <taxon>Actinomycetota</taxon>
        <taxon>Actinomycetes</taxon>
        <taxon>Micrococcales</taxon>
        <taxon>Micrococcaceae</taxon>
        <taxon>Arthrobacter</taxon>
    </lineage>
</organism>
<dbReference type="RefSeq" id="WP_133203534.1">
    <property type="nucleotide sequence ID" value="NZ_SMRU01000007.1"/>
</dbReference>
<dbReference type="OrthoDB" id="5116822at2"/>
<evidence type="ECO:0000313" key="2">
    <source>
        <dbReference type="EMBL" id="TDF97774.1"/>
    </source>
</evidence>
<proteinExistence type="predicted"/>
<keyword evidence="1" id="KW-1133">Transmembrane helix</keyword>
<evidence type="ECO:0000256" key="1">
    <source>
        <dbReference type="SAM" id="Phobius"/>
    </source>
</evidence>
<protein>
    <submittedName>
        <fullName evidence="2">Uncharacterized protein</fullName>
    </submittedName>
</protein>
<accession>A0A4V2ZTN3</accession>